<gene>
    <name evidence="1" type="ORF">PFR1_6</name>
</gene>
<dbReference type="Proteomes" id="UP000204227">
    <property type="component" value="Segment"/>
</dbReference>
<organism evidence="1 2">
    <name type="scientific">Propionibacterium phage PFR1</name>
    <dbReference type="NCBI Taxonomy" id="1838137"/>
    <lineage>
        <taxon>Viruses</taxon>
        <taxon>Duplodnaviria</taxon>
        <taxon>Heunggongvirae</taxon>
        <taxon>Uroviricota</taxon>
        <taxon>Caudoviricetes</taxon>
        <taxon>Pulverervirus</taxon>
        <taxon>Pulverervirus PFR1</taxon>
    </lineage>
</organism>
<name>A0A173G9A7_9CAUD</name>
<evidence type="ECO:0008006" key="3">
    <source>
        <dbReference type="Google" id="ProtNLM"/>
    </source>
</evidence>
<reference evidence="1 2" key="1">
    <citation type="submission" date="2016-05" db="EMBL/GenBank/DDBJ databases">
        <title>Dynamic interactions between prophages, induce lysis in Propionibacterium acnes.</title>
        <authorList>
            <person name="Brown T.L."/>
            <person name="Tucci J."/>
            <person name="Dyson Z.A."/>
            <person name="Petrovski S."/>
        </authorList>
    </citation>
    <scope>NUCLEOTIDE SEQUENCE [LARGE SCALE GENOMIC DNA]</scope>
</reference>
<protein>
    <recommendedName>
        <fullName evidence="3">Head-to-tail adaptor</fullName>
    </recommendedName>
</protein>
<sequence>MVLGTVQELAAYAGRTDLADNDPSALMALRVGRAAVAGWLGFDPEPVDGDTEILDPLPLARGVALPGWPVRSLTTVKILPDDRQTGADWQDVTGLVGLSTQTGIVVPLLRHAAPWPTLPGSWQVTYSHGLDPVPDAIVAAVVMVAGAAFASAPGLKSESQGGWSATYTDGAITDNSAAAILLRPWRLAVVS</sequence>
<evidence type="ECO:0000313" key="2">
    <source>
        <dbReference type="Proteomes" id="UP000204227"/>
    </source>
</evidence>
<dbReference type="KEGG" id="vg:29066254"/>
<dbReference type="GeneID" id="29066254"/>
<dbReference type="EMBL" id="KU984979">
    <property type="protein sequence ID" value="ANH49872.1"/>
    <property type="molecule type" value="Genomic_DNA"/>
</dbReference>
<dbReference type="RefSeq" id="YP_009287682.1">
    <property type="nucleotide sequence ID" value="NC_031076.1"/>
</dbReference>
<accession>A0A173G9A7</accession>
<proteinExistence type="predicted"/>
<keyword evidence="2" id="KW-1185">Reference proteome</keyword>
<evidence type="ECO:0000313" key="1">
    <source>
        <dbReference type="EMBL" id="ANH49872.1"/>
    </source>
</evidence>